<evidence type="ECO:0000259" key="7">
    <source>
        <dbReference type="Pfam" id="PF16188"/>
    </source>
</evidence>
<sequence length="616" mass="66190">MNAPVRSPMDVLALDTPLLRLRRHLAASGIAACLVPSSDPHLSEYLPARWQGRRWLSGFDGSAGSLVVGAQAAELWVDSRYWEQAGRQLQGSGIALRKAVPGVLREDLASLCSLAGPGGTVAVDADVLSLPVLEQLEALCRSRGNPLRTDIDPLAGAWPGRPGLPAGPIAALPPGAQGHERADRMRWLRERMQAHGADWHFVSALDEIAWLLGLRGSDVPYNPVFLAHLLVGPQGATLFIDPTRMPVDVRQALASEGIALAPYAGAREALRSLAPGASVLIDPRRTTAGHVQALPQDASLRQGTNPCALMKACKSDAEAAAIRRTMVQDGVALAEFFAELQEQLQGGAAPTELDIDAGITAARMRRPGFVGPSFATIAAFNANGAMPHYVATARAHARIAGNGLLLIDSGGQYTGGTTDITRMVAVGTPGDAQRRDCTLVLQALIALSTLHFPHGTRAPMIDAVARAPLWREHIDYGHGTGHGVGWYLNVHEGPQSISVRAEANADSALLPGMVTSVEPGIYRPGQWGVRIENLLLAIDKGENAFGRFMAFETLTLCPIDLDCLCLDRLTDAEVRWIDQYHATVREALLPEFASPQDERARRARQWLVERTRPVLR</sequence>
<proteinExistence type="inferred from homology"/>
<dbReference type="InterPro" id="IPR000994">
    <property type="entry name" value="Pept_M24"/>
</dbReference>
<keyword evidence="9" id="KW-1185">Reference proteome</keyword>
<evidence type="ECO:0000259" key="6">
    <source>
        <dbReference type="Pfam" id="PF01321"/>
    </source>
</evidence>
<dbReference type="GO" id="GO:0046872">
    <property type="term" value="F:metal ion binding"/>
    <property type="evidence" value="ECO:0007669"/>
    <property type="project" value="UniProtKB-KW"/>
</dbReference>
<dbReference type="EMBL" id="CP002521">
    <property type="protein sequence ID" value="ADX46184.1"/>
    <property type="molecule type" value="Genomic_DNA"/>
</dbReference>
<evidence type="ECO:0000256" key="1">
    <source>
        <dbReference type="ARBA" id="ARBA00008766"/>
    </source>
</evidence>
<dbReference type="GeneID" id="34239812"/>
<evidence type="ECO:0000313" key="8">
    <source>
        <dbReference type="EMBL" id="ADX46184.1"/>
    </source>
</evidence>
<dbReference type="Pfam" id="PF16189">
    <property type="entry name" value="Creatinase_N_2"/>
    <property type="match status" value="1"/>
</dbReference>
<evidence type="ECO:0000256" key="3">
    <source>
        <dbReference type="ARBA" id="ARBA00022801"/>
    </source>
</evidence>
<dbReference type="InterPro" id="IPR036005">
    <property type="entry name" value="Creatinase/aminopeptidase-like"/>
</dbReference>
<keyword evidence="8" id="KW-0031">Aminopeptidase</keyword>
<dbReference type="KEGG" id="aaa:Acav_2272"/>
<dbReference type="PANTHER" id="PTHR43763:SF6">
    <property type="entry name" value="XAA-PRO AMINOPEPTIDASE 1"/>
    <property type="match status" value="1"/>
</dbReference>
<comment type="similarity">
    <text evidence="1">Belongs to the peptidase M24B family.</text>
</comment>
<name>F0QC93_PARA1</name>
<dbReference type="RefSeq" id="WP_013594693.1">
    <property type="nucleotide sequence ID" value="NC_015138.1"/>
</dbReference>
<dbReference type="Gene3D" id="3.90.230.10">
    <property type="entry name" value="Creatinase/methionine aminopeptidase superfamily"/>
    <property type="match status" value="1"/>
</dbReference>
<dbReference type="Pfam" id="PF16188">
    <property type="entry name" value="Peptidase_M24_C"/>
    <property type="match status" value="1"/>
</dbReference>
<dbReference type="Gene3D" id="3.40.350.10">
    <property type="entry name" value="Creatinase/prolidase N-terminal domain"/>
    <property type="match status" value="2"/>
</dbReference>
<dbReference type="SUPFAM" id="SSF53092">
    <property type="entry name" value="Creatinase/prolidase N-terminal domain"/>
    <property type="match status" value="2"/>
</dbReference>
<reference evidence="8" key="1">
    <citation type="submission" date="2011-02" db="EMBL/GenBank/DDBJ databases">
        <title>Complete sequence of Acidovorax avenae subsp. avenae ATCC 19860.</title>
        <authorList>
            <consortium name="US DOE Joint Genome Institute"/>
            <person name="Lucas S."/>
            <person name="Copeland A."/>
            <person name="Lapidus A."/>
            <person name="Cheng J.-F."/>
            <person name="Goodwin L."/>
            <person name="Pitluck S."/>
            <person name="Chertkov O."/>
            <person name="Held B."/>
            <person name="Detter J.C."/>
            <person name="Han C."/>
            <person name="Tapia R."/>
            <person name="Land M."/>
            <person name="Hauser L."/>
            <person name="Kyrpides N."/>
            <person name="Ivanova N."/>
            <person name="Ovchinnikova G."/>
            <person name="Pagani I."/>
            <person name="Gordon S."/>
            <person name="Woyke T."/>
        </authorList>
    </citation>
    <scope>NUCLEOTIDE SEQUENCE</scope>
    <source>
        <strain evidence="8">ATCC 19860</strain>
    </source>
</reference>
<keyword evidence="2" id="KW-0479">Metal-binding</keyword>
<dbReference type="InterPro" id="IPR033740">
    <property type="entry name" value="Pept_M24B"/>
</dbReference>
<dbReference type="InterPro" id="IPR050422">
    <property type="entry name" value="X-Pro_aminopeptidase_P"/>
</dbReference>
<accession>F0QC93</accession>
<gene>
    <name evidence="8" type="ordered locus">Acav_2272</name>
</gene>
<feature type="domain" description="Peptidase M24 C-terminal" evidence="7">
    <location>
        <begin position="548"/>
        <end position="614"/>
    </location>
</feature>
<dbReference type="GO" id="GO:0005737">
    <property type="term" value="C:cytoplasm"/>
    <property type="evidence" value="ECO:0007669"/>
    <property type="project" value="UniProtKB-ARBA"/>
</dbReference>
<dbReference type="GO" id="GO:0070006">
    <property type="term" value="F:metalloaminopeptidase activity"/>
    <property type="evidence" value="ECO:0007669"/>
    <property type="project" value="InterPro"/>
</dbReference>
<dbReference type="PANTHER" id="PTHR43763">
    <property type="entry name" value="XAA-PRO AMINOPEPTIDASE 1"/>
    <property type="match status" value="1"/>
</dbReference>
<dbReference type="Pfam" id="PF01321">
    <property type="entry name" value="Creatinase_N"/>
    <property type="match status" value="1"/>
</dbReference>
<dbReference type="Proteomes" id="UP000002482">
    <property type="component" value="Chromosome"/>
</dbReference>
<keyword evidence="4" id="KW-0464">Manganese</keyword>
<dbReference type="HOGENOM" id="CLU_011781_2_4_4"/>
<evidence type="ECO:0000313" key="9">
    <source>
        <dbReference type="Proteomes" id="UP000002482"/>
    </source>
</evidence>
<keyword evidence="3 8" id="KW-0378">Hydrolase</keyword>
<dbReference type="SUPFAM" id="SSF55920">
    <property type="entry name" value="Creatinase/aminopeptidase"/>
    <property type="match status" value="1"/>
</dbReference>
<protein>
    <submittedName>
        <fullName evidence="8">Xaa-Pro aminopeptidase</fullName>
        <ecNumber evidence="8">3.4.11.9</ecNumber>
    </submittedName>
</protein>
<keyword evidence="8" id="KW-0645">Protease</keyword>
<dbReference type="EC" id="3.4.11.9" evidence="8"/>
<dbReference type="InterPro" id="IPR032416">
    <property type="entry name" value="Peptidase_M24_C"/>
</dbReference>
<dbReference type="OrthoDB" id="9806388at2"/>
<feature type="domain" description="Peptidase M24" evidence="5">
    <location>
        <begin position="321"/>
        <end position="536"/>
    </location>
</feature>
<dbReference type="CDD" id="cd01085">
    <property type="entry name" value="APP"/>
    <property type="match status" value="1"/>
</dbReference>
<dbReference type="InterPro" id="IPR029149">
    <property type="entry name" value="Creatin/AminoP/Spt16_N"/>
</dbReference>
<dbReference type="FunFam" id="3.90.230.10:FF:000007">
    <property type="entry name" value="Xaa-Pro aminopeptidase P"/>
    <property type="match status" value="1"/>
</dbReference>
<feature type="domain" description="Creatinase N-terminal" evidence="6">
    <location>
        <begin position="19"/>
        <end position="141"/>
    </location>
</feature>
<evidence type="ECO:0000256" key="4">
    <source>
        <dbReference type="ARBA" id="ARBA00023211"/>
    </source>
</evidence>
<evidence type="ECO:0000259" key="5">
    <source>
        <dbReference type="Pfam" id="PF00557"/>
    </source>
</evidence>
<evidence type="ECO:0000256" key="2">
    <source>
        <dbReference type="ARBA" id="ARBA00022723"/>
    </source>
</evidence>
<organism evidence="8 9">
    <name type="scientific">Paracidovorax avenae (strain ATCC 19860 / DSM 7227 / CCUG 15838 / JCM 20985 / LMG 2117 / NCPPB 1011)</name>
    <name type="common">Acidovorax avenae</name>
    <dbReference type="NCBI Taxonomy" id="643561"/>
    <lineage>
        <taxon>Bacteria</taxon>
        <taxon>Pseudomonadati</taxon>
        <taxon>Pseudomonadota</taxon>
        <taxon>Betaproteobacteria</taxon>
        <taxon>Burkholderiales</taxon>
        <taxon>Comamonadaceae</taxon>
        <taxon>Paracidovorax</taxon>
    </lineage>
</organism>
<dbReference type="InterPro" id="IPR000587">
    <property type="entry name" value="Creatinase_N"/>
</dbReference>
<dbReference type="Pfam" id="PF00557">
    <property type="entry name" value="Peptidase_M24"/>
    <property type="match status" value="1"/>
</dbReference>
<dbReference type="AlphaFoldDB" id="F0QC93"/>